<reference evidence="1 2" key="1">
    <citation type="submission" date="2015-07" db="EMBL/GenBank/DDBJ databases">
        <title>The genome of Dufourea novaeangliae.</title>
        <authorList>
            <person name="Pan H."/>
            <person name="Kapheim K."/>
        </authorList>
    </citation>
    <scope>NUCLEOTIDE SEQUENCE [LARGE SCALE GENOMIC DNA]</scope>
    <source>
        <strain evidence="1">0120121106</strain>
        <tissue evidence="1">Whole body</tissue>
    </source>
</reference>
<evidence type="ECO:0000313" key="2">
    <source>
        <dbReference type="Proteomes" id="UP000076502"/>
    </source>
</evidence>
<protein>
    <submittedName>
        <fullName evidence="1">Uncharacterized protein</fullName>
    </submittedName>
</protein>
<accession>A0A154P8E1</accession>
<dbReference type="AlphaFoldDB" id="A0A154P8E1"/>
<gene>
    <name evidence="1" type="ORF">WN55_08386</name>
</gene>
<dbReference type="Proteomes" id="UP000076502">
    <property type="component" value="Unassembled WGS sequence"/>
</dbReference>
<sequence length="56" mass="6119">MVGDPSGRVTVTTPARRRIFALLLRYVPSVGALTPIDNDENATRCVTEVVSGYLNR</sequence>
<name>A0A154P8E1_DUFNO</name>
<organism evidence="1 2">
    <name type="scientific">Dufourea novaeangliae</name>
    <name type="common">Sweat bee</name>
    <dbReference type="NCBI Taxonomy" id="178035"/>
    <lineage>
        <taxon>Eukaryota</taxon>
        <taxon>Metazoa</taxon>
        <taxon>Ecdysozoa</taxon>
        <taxon>Arthropoda</taxon>
        <taxon>Hexapoda</taxon>
        <taxon>Insecta</taxon>
        <taxon>Pterygota</taxon>
        <taxon>Neoptera</taxon>
        <taxon>Endopterygota</taxon>
        <taxon>Hymenoptera</taxon>
        <taxon>Apocrita</taxon>
        <taxon>Aculeata</taxon>
        <taxon>Apoidea</taxon>
        <taxon>Anthophila</taxon>
        <taxon>Halictidae</taxon>
        <taxon>Rophitinae</taxon>
        <taxon>Dufourea</taxon>
    </lineage>
</organism>
<keyword evidence="2" id="KW-1185">Reference proteome</keyword>
<evidence type="ECO:0000313" key="1">
    <source>
        <dbReference type="EMBL" id="KZC07614.1"/>
    </source>
</evidence>
<proteinExistence type="predicted"/>
<dbReference type="EMBL" id="KQ434827">
    <property type="protein sequence ID" value="KZC07614.1"/>
    <property type="molecule type" value="Genomic_DNA"/>
</dbReference>